<evidence type="ECO:0000313" key="4">
    <source>
        <dbReference type="Proteomes" id="UP000177629"/>
    </source>
</evidence>
<dbReference type="Proteomes" id="UP000177629">
    <property type="component" value="Unassembled WGS sequence"/>
</dbReference>
<dbReference type="InterPro" id="IPR013783">
    <property type="entry name" value="Ig-like_fold"/>
</dbReference>
<dbReference type="AlphaFoldDB" id="A0A1G2PMP4"/>
<dbReference type="STRING" id="1802362.A2806_04225"/>
<reference evidence="3 4" key="1">
    <citation type="journal article" date="2016" name="Nat. Commun.">
        <title>Thousands of microbial genomes shed light on interconnected biogeochemical processes in an aquifer system.</title>
        <authorList>
            <person name="Anantharaman K."/>
            <person name="Brown C.T."/>
            <person name="Hug L.A."/>
            <person name="Sharon I."/>
            <person name="Castelle C.J."/>
            <person name="Probst A.J."/>
            <person name="Thomas B.C."/>
            <person name="Singh A."/>
            <person name="Wilkins M.J."/>
            <person name="Karaoz U."/>
            <person name="Brodie E.L."/>
            <person name="Williams K.H."/>
            <person name="Hubbard S.S."/>
            <person name="Banfield J.F."/>
        </authorList>
    </citation>
    <scope>NUCLEOTIDE SEQUENCE [LARGE SCALE GENOMIC DNA]</scope>
</reference>
<dbReference type="Gene3D" id="2.60.40.10">
    <property type="entry name" value="Immunoglobulins"/>
    <property type="match status" value="1"/>
</dbReference>
<keyword evidence="2" id="KW-0812">Transmembrane</keyword>
<evidence type="ECO:0000256" key="2">
    <source>
        <dbReference type="SAM" id="Phobius"/>
    </source>
</evidence>
<evidence type="ECO:0000313" key="3">
    <source>
        <dbReference type="EMBL" id="OHA48872.1"/>
    </source>
</evidence>
<gene>
    <name evidence="3" type="ORF">A2806_04225</name>
</gene>
<organism evidence="3 4">
    <name type="scientific">Candidatus Terrybacteria bacterium RIFCSPHIGHO2_01_FULL_48_17</name>
    <dbReference type="NCBI Taxonomy" id="1802362"/>
    <lineage>
        <taxon>Bacteria</taxon>
        <taxon>Candidatus Terryibacteriota</taxon>
    </lineage>
</organism>
<feature type="region of interest" description="Disordered" evidence="1">
    <location>
        <begin position="536"/>
        <end position="566"/>
    </location>
</feature>
<sequence>MRTWQFNVRKLLIWLVFVVALFGAALFILRRGFDPGDVSIELNAPQFVTVGEEAKIVAVVKNGSGSVLRDVNATLFLPEGISSEASQTQRLEPINAREQRTVEFTVPVVANARDFTVRTSVRFRAGTLSATFEKTAETSILVSAAPVKISLSFPSDISAERPFTFFIRYQSDATTILENVGVILQKPGGFSIDRARPSHTSVDSLALWDIGALRPGEESEISVTGRFAAGDPAGEFVARIGLLDDSHRSLRIIFAGTSEKQTAAREELGLTVFIQEVENPGEVIVFAGDTISIAIGYENKSNRELENVLVDLGIAHRDLDQKSIIANPSFRRSPSGSFRWDASVIPQFSQLARGASGRITFSINLANTITMNGFEDANQSFPIEVRVFAEGRTQAEHTTTAKIGTRLAVRGDIYYNDSTYVNTGPLPLRVGQTTTFTVRILVLGGTNGFRNAIVRFVLGPAVSFGETLSPKDAAVSWNEETREVVWNIGTLTAGTGILQPPRELVFRIDAAPRQQDLGGPISLIDTVVLNGEDEFTGRTSDAQLPGAGSDKLSDQGFRPTNGYVQQ</sequence>
<protein>
    <recommendedName>
        <fullName evidence="5">DUF11 domain-containing protein</fullName>
    </recommendedName>
</protein>
<name>A0A1G2PMP4_9BACT</name>
<evidence type="ECO:0000256" key="1">
    <source>
        <dbReference type="SAM" id="MobiDB-lite"/>
    </source>
</evidence>
<keyword evidence="2" id="KW-0472">Membrane</keyword>
<proteinExistence type="predicted"/>
<dbReference type="EMBL" id="MHSS01000002">
    <property type="protein sequence ID" value="OHA48872.1"/>
    <property type="molecule type" value="Genomic_DNA"/>
</dbReference>
<evidence type="ECO:0008006" key="5">
    <source>
        <dbReference type="Google" id="ProtNLM"/>
    </source>
</evidence>
<feature type="transmembrane region" description="Helical" evidence="2">
    <location>
        <begin position="12"/>
        <end position="29"/>
    </location>
</feature>
<keyword evidence="2" id="KW-1133">Transmembrane helix</keyword>
<accession>A0A1G2PMP4</accession>
<comment type="caution">
    <text evidence="3">The sequence shown here is derived from an EMBL/GenBank/DDBJ whole genome shotgun (WGS) entry which is preliminary data.</text>
</comment>